<accession>A0A930UVB3</accession>
<evidence type="ECO:0000256" key="1">
    <source>
        <dbReference type="SAM" id="Phobius"/>
    </source>
</evidence>
<protein>
    <submittedName>
        <fullName evidence="2">Uncharacterized protein</fullName>
    </submittedName>
</protein>
<dbReference type="AlphaFoldDB" id="A0A930UVB3"/>
<comment type="caution">
    <text evidence="2">The sequence shown here is derived from an EMBL/GenBank/DDBJ whole genome shotgun (WGS) entry which is preliminary data.</text>
</comment>
<feature type="transmembrane region" description="Helical" evidence="1">
    <location>
        <begin position="20"/>
        <end position="39"/>
    </location>
</feature>
<name>A0A930UVB3_9PAST</name>
<evidence type="ECO:0000313" key="2">
    <source>
        <dbReference type="EMBL" id="MBF4102208.1"/>
    </source>
</evidence>
<organism evidence="2">
    <name type="scientific">Gallibacterium anatis</name>
    <dbReference type="NCBI Taxonomy" id="750"/>
    <lineage>
        <taxon>Bacteria</taxon>
        <taxon>Pseudomonadati</taxon>
        <taxon>Pseudomonadota</taxon>
        <taxon>Gammaproteobacteria</taxon>
        <taxon>Pasteurellales</taxon>
        <taxon>Pasteurellaceae</taxon>
        <taxon>Gallibacterium</taxon>
    </lineage>
</organism>
<keyword evidence="1" id="KW-1133">Transmembrane helix</keyword>
<sequence>MLWRGRCSRGIGFTDGTADIPLIFSAQGILFVIVNHYALRNVQFLASNIGNHLSLKISDVLKSQKISASTTQVQNYTEYLANAFLIHKVS</sequence>
<keyword evidence="1" id="KW-0812">Transmembrane</keyword>
<dbReference type="EMBL" id="JADION010000003">
    <property type="protein sequence ID" value="MBF4102208.1"/>
    <property type="molecule type" value="Genomic_DNA"/>
</dbReference>
<proteinExistence type="predicted"/>
<gene>
    <name evidence="2" type="ORF">INT80_01570</name>
</gene>
<reference evidence="2" key="1">
    <citation type="submission" date="2020-11" db="EMBL/GenBank/DDBJ databases">
        <title>Gallibacterium anatis 1637, full genome, WGS.</title>
        <authorList>
            <person name="Laishevtcev A.I."/>
            <person name="Yakimova E.A."/>
            <person name="Petkovich D."/>
            <person name="Stepanova T.V."/>
            <person name="Kalendr R.S."/>
            <person name="Rubalsky E.O."/>
            <person name="Zulkarneev E.R."/>
            <person name="Aleshkin A.V."/>
        </authorList>
    </citation>
    <scope>NUCLEOTIDE SEQUENCE</scope>
    <source>
        <strain evidence="2">1637</strain>
    </source>
</reference>
<keyword evidence="1" id="KW-0472">Membrane</keyword>